<dbReference type="Proteomes" id="UP000753908">
    <property type="component" value="Unassembled WGS sequence"/>
</dbReference>
<accession>A0A951U8L2</accession>
<organism evidence="1 2">
    <name type="scientific">Symplocastrum torsivum CPER-KK1</name>
    <dbReference type="NCBI Taxonomy" id="450513"/>
    <lineage>
        <taxon>Bacteria</taxon>
        <taxon>Bacillati</taxon>
        <taxon>Cyanobacteriota</taxon>
        <taxon>Cyanophyceae</taxon>
        <taxon>Oscillatoriophycideae</taxon>
        <taxon>Oscillatoriales</taxon>
        <taxon>Microcoleaceae</taxon>
        <taxon>Symplocastrum</taxon>
    </lineage>
</organism>
<reference evidence="1" key="2">
    <citation type="journal article" date="2022" name="Microbiol. Resour. Announc.">
        <title>Metagenome Sequencing to Explore Phylogenomics of Terrestrial Cyanobacteria.</title>
        <authorList>
            <person name="Ward R.D."/>
            <person name="Stajich J.E."/>
            <person name="Johansen J.R."/>
            <person name="Huntemann M."/>
            <person name="Clum A."/>
            <person name="Foster B."/>
            <person name="Foster B."/>
            <person name="Roux S."/>
            <person name="Palaniappan K."/>
            <person name="Varghese N."/>
            <person name="Mukherjee S."/>
            <person name="Reddy T.B.K."/>
            <person name="Daum C."/>
            <person name="Copeland A."/>
            <person name="Chen I.A."/>
            <person name="Ivanova N.N."/>
            <person name="Kyrpides N.C."/>
            <person name="Shapiro N."/>
            <person name="Eloe-Fadrosh E.A."/>
            <person name="Pietrasiak N."/>
        </authorList>
    </citation>
    <scope>NUCLEOTIDE SEQUENCE</scope>
    <source>
        <strain evidence="1">CPER-KK1</strain>
    </source>
</reference>
<name>A0A951U8L2_9CYAN</name>
<protein>
    <submittedName>
        <fullName evidence="1">Uncharacterized protein</fullName>
    </submittedName>
</protein>
<proteinExistence type="predicted"/>
<dbReference type="AlphaFoldDB" id="A0A951U8L2"/>
<comment type="caution">
    <text evidence="1">The sequence shown here is derived from an EMBL/GenBank/DDBJ whole genome shotgun (WGS) entry which is preliminary data.</text>
</comment>
<dbReference type="EMBL" id="JAHHIF010000008">
    <property type="protein sequence ID" value="MBW4544393.1"/>
    <property type="molecule type" value="Genomic_DNA"/>
</dbReference>
<reference evidence="1" key="1">
    <citation type="submission" date="2021-05" db="EMBL/GenBank/DDBJ databases">
        <authorList>
            <person name="Pietrasiak N."/>
            <person name="Ward R."/>
            <person name="Stajich J.E."/>
            <person name="Kurbessoian T."/>
        </authorList>
    </citation>
    <scope>NUCLEOTIDE SEQUENCE</scope>
    <source>
        <strain evidence="1">CPER-KK1</strain>
    </source>
</reference>
<evidence type="ECO:0000313" key="2">
    <source>
        <dbReference type="Proteomes" id="UP000753908"/>
    </source>
</evidence>
<sequence>MRKSKATEALRVAQEVAAIRTALKKRGYHLRKRPKQASWSIYVTDDNFYMLTYQPAPISSWVLHPQNEDSDCSKENGKTERHSLETVIQRALIQQSTGRVS</sequence>
<gene>
    <name evidence="1" type="ORF">KME25_08125</name>
</gene>
<evidence type="ECO:0000313" key="1">
    <source>
        <dbReference type="EMBL" id="MBW4544393.1"/>
    </source>
</evidence>